<evidence type="ECO:0000259" key="7">
    <source>
        <dbReference type="Pfam" id="PF00263"/>
    </source>
</evidence>
<sequence>MKPLYCSWFKLLTLIMLSCSLLGCEVLGFNEYDKRNQKSDSVADRIDRYQQGLVQNKVETVNFPPVDIRPIQPSRYAWLDKSVQISAYQQPLEAVLIKLSRQAGVSLQIQRDVKRTLPVSLSINGTFSEVLNQLQALTDIALVPSAVTLSAQPMLSETFELSLTPGSISDQIGESSSGDSGDSEKGASQLDGQFVTLSSEDINPFDQVELGVRALLADTSSDSNGLVGSVKAMSSLSRLVVRTTPSRMRAVRAFIEQSDADLNAQVLLKVEVLEFRSNLGHERGIDWNLVKDIGGGNSLKFFVPGTSLETSGGSGMAFTGGGKWSGSTALIQALNQQGQTATESPISLYVQNYQTNHITTGNTVDYISRLSSESDEGVVSSDIEIDTRRSGMDFIVVPNIQDEKVHLRISGLMSQILEFESQDINGQVVKFPKMKESKINMATNLRYGQTIVLSSISQEENSTKDNTFLGIPFFGGWIAYTQRVETLVLLTPIRADG</sequence>
<dbReference type="PANTHER" id="PTHR30332">
    <property type="entry name" value="PROBABLE GENERAL SECRETION PATHWAY PROTEIN D"/>
    <property type="match status" value="1"/>
</dbReference>
<accession>A0A2N7JXD2</accession>
<dbReference type="AlphaFoldDB" id="A0A2N7JXD2"/>
<dbReference type="GO" id="GO:0016020">
    <property type="term" value="C:membrane"/>
    <property type="evidence" value="ECO:0007669"/>
    <property type="project" value="UniProtKB-SubCell"/>
</dbReference>
<dbReference type="EMBL" id="MCZF01000022">
    <property type="protein sequence ID" value="PMM64857.1"/>
    <property type="molecule type" value="Genomic_DNA"/>
</dbReference>
<evidence type="ECO:0000256" key="3">
    <source>
        <dbReference type="ARBA" id="ARBA00023136"/>
    </source>
</evidence>
<dbReference type="PROSITE" id="PS51257">
    <property type="entry name" value="PROKAR_LIPOPROTEIN"/>
    <property type="match status" value="1"/>
</dbReference>
<name>A0A2N7JXD2_VIBSP</name>
<dbReference type="PANTHER" id="PTHR30332:SF24">
    <property type="entry name" value="SECRETIN GSPD-RELATED"/>
    <property type="match status" value="1"/>
</dbReference>
<gene>
    <name evidence="8" type="ORF">BCT54_17335</name>
</gene>
<feature type="domain" description="Type II/III secretion system secretin-like" evidence="7">
    <location>
        <begin position="333"/>
        <end position="467"/>
    </location>
</feature>
<comment type="subcellular location">
    <subcellularLocation>
        <location evidence="1">Membrane</location>
    </subcellularLocation>
</comment>
<evidence type="ECO:0000313" key="8">
    <source>
        <dbReference type="EMBL" id="PMM64857.1"/>
    </source>
</evidence>
<organism evidence="8 9">
    <name type="scientific">Vibrio splendidus</name>
    <dbReference type="NCBI Taxonomy" id="29497"/>
    <lineage>
        <taxon>Bacteria</taxon>
        <taxon>Pseudomonadati</taxon>
        <taxon>Pseudomonadota</taxon>
        <taxon>Gammaproteobacteria</taxon>
        <taxon>Vibrionales</taxon>
        <taxon>Vibrionaceae</taxon>
        <taxon>Vibrio</taxon>
    </lineage>
</organism>
<feature type="chain" id="PRO_5014937955" description="Type II/III secretion system secretin-like domain-containing protein" evidence="6">
    <location>
        <begin position="24"/>
        <end position="497"/>
    </location>
</feature>
<dbReference type="Pfam" id="PF00263">
    <property type="entry name" value="Secretin"/>
    <property type="match status" value="1"/>
</dbReference>
<evidence type="ECO:0000256" key="5">
    <source>
        <dbReference type="SAM" id="MobiDB-lite"/>
    </source>
</evidence>
<comment type="caution">
    <text evidence="8">The sequence shown here is derived from an EMBL/GenBank/DDBJ whole genome shotgun (WGS) entry which is preliminary data.</text>
</comment>
<dbReference type="Gene3D" id="3.55.50.30">
    <property type="match status" value="1"/>
</dbReference>
<protein>
    <recommendedName>
        <fullName evidence="7">Type II/III secretion system secretin-like domain-containing protein</fullName>
    </recommendedName>
</protein>
<evidence type="ECO:0000256" key="1">
    <source>
        <dbReference type="ARBA" id="ARBA00004370"/>
    </source>
</evidence>
<dbReference type="RefSeq" id="WP_102551114.1">
    <property type="nucleotide sequence ID" value="NZ_MCZF01000022.1"/>
</dbReference>
<dbReference type="GO" id="GO:0015627">
    <property type="term" value="C:type II protein secretion system complex"/>
    <property type="evidence" value="ECO:0007669"/>
    <property type="project" value="TreeGrafter"/>
</dbReference>
<dbReference type="Proteomes" id="UP000235533">
    <property type="component" value="Unassembled WGS sequence"/>
</dbReference>
<feature type="compositionally biased region" description="Low complexity" evidence="5">
    <location>
        <begin position="166"/>
        <end position="180"/>
    </location>
</feature>
<evidence type="ECO:0000256" key="2">
    <source>
        <dbReference type="ARBA" id="ARBA00022729"/>
    </source>
</evidence>
<feature type="region of interest" description="Disordered" evidence="5">
    <location>
        <begin position="166"/>
        <end position="188"/>
    </location>
</feature>
<reference evidence="9" key="1">
    <citation type="submission" date="2016-07" db="EMBL/GenBank/DDBJ databases">
        <title>Nontailed viruses are major unrecognized killers of bacteria in the ocean.</title>
        <authorList>
            <person name="Kauffman K."/>
            <person name="Hussain F."/>
            <person name="Yang J."/>
            <person name="Arevalo P."/>
            <person name="Brown J."/>
            <person name="Cutler M."/>
            <person name="Kelly L."/>
            <person name="Polz M.F."/>
        </authorList>
    </citation>
    <scope>NUCLEOTIDE SEQUENCE [LARGE SCALE GENOMIC DNA]</scope>
    <source>
        <strain evidence="9">10N.261.48.B5</strain>
    </source>
</reference>
<keyword evidence="3" id="KW-0472">Membrane</keyword>
<proteinExistence type="inferred from homology"/>
<comment type="similarity">
    <text evidence="4">Belongs to the bacterial secretin family.</text>
</comment>
<dbReference type="GO" id="GO:0009306">
    <property type="term" value="P:protein secretion"/>
    <property type="evidence" value="ECO:0007669"/>
    <property type="project" value="InterPro"/>
</dbReference>
<evidence type="ECO:0000313" key="9">
    <source>
        <dbReference type="Proteomes" id="UP000235533"/>
    </source>
</evidence>
<keyword evidence="2 6" id="KW-0732">Signal</keyword>
<dbReference type="InterPro" id="IPR050810">
    <property type="entry name" value="Bact_Secretion_Sys_Channel"/>
</dbReference>
<dbReference type="InterPro" id="IPR004846">
    <property type="entry name" value="T2SS/T3SS_dom"/>
</dbReference>
<evidence type="ECO:0000256" key="4">
    <source>
        <dbReference type="RuleBase" id="RU004003"/>
    </source>
</evidence>
<evidence type="ECO:0000256" key="6">
    <source>
        <dbReference type="SAM" id="SignalP"/>
    </source>
</evidence>
<feature type="signal peptide" evidence="6">
    <location>
        <begin position="1"/>
        <end position="23"/>
    </location>
</feature>